<evidence type="ECO:0000256" key="1">
    <source>
        <dbReference type="SAM" id="Phobius"/>
    </source>
</evidence>
<dbReference type="AlphaFoldDB" id="A0A2P2QK69"/>
<keyword evidence="1" id="KW-0472">Membrane</keyword>
<keyword evidence="1" id="KW-0812">Transmembrane</keyword>
<name>A0A2P2QK69_RHIMU</name>
<organism evidence="2">
    <name type="scientific">Rhizophora mucronata</name>
    <name type="common">Asiatic mangrove</name>
    <dbReference type="NCBI Taxonomy" id="61149"/>
    <lineage>
        <taxon>Eukaryota</taxon>
        <taxon>Viridiplantae</taxon>
        <taxon>Streptophyta</taxon>
        <taxon>Embryophyta</taxon>
        <taxon>Tracheophyta</taxon>
        <taxon>Spermatophyta</taxon>
        <taxon>Magnoliopsida</taxon>
        <taxon>eudicotyledons</taxon>
        <taxon>Gunneridae</taxon>
        <taxon>Pentapetalae</taxon>
        <taxon>rosids</taxon>
        <taxon>fabids</taxon>
        <taxon>Malpighiales</taxon>
        <taxon>Rhizophoraceae</taxon>
        <taxon>Rhizophora</taxon>
    </lineage>
</organism>
<protein>
    <submittedName>
        <fullName evidence="2">Uncharacterized protein</fullName>
    </submittedName>
</protein>
<dbReference type="EMBL" id="GGEC01086902">
    <property type="protein sequence ID" value="MBX67386.1"/>
    <property type="molecule type" value="Transcribed_RNA"/>
</dbReference>
<reference evidence="2" key="1">
    <citation type="submission" date="2018-02" db="EMBL/GenBank/DDBJ databases">
        <title>Rhizophora mucronata_Transcriptome.</title>
        <authorList>
            <person name="Meera S.P."/>
            <person name="Sreeshan A."/>
            <person name="Augustine A."/>
        </authorList>
    </citation>
    <scope>NUCLEOTIDE SEQUENCE</scope>
    <source>
        <tissue evidence="2">Leaf</tissue>
    </source>
</reference>
<feature type="transmembrane region" description="Helical" evidence="1">
    <location>
        <begin position="13"/>
        <end position="33"/>
    </location>
</feature>
<evidence type="ECO:0000313" key="2">
    <source>
        <dbReference type="EMBL" id="MBX67386.1"/>
    </source>
</evidence>
<sequence>MRLHHLNDNVASICVRCFILDCFLTLHFCNLLIRVERQEERRKQLENWTKDTDSY</sequence>
<proteinExistence type="predicted"/>
<keyword evidence="1" id="KW-1133">Transmembrane helix</keyword>
<accession>A0A2P2QK69</accession>